<evidence type="ECO:0000313" key="1">
    <source>
        <dbReference type="EMBL" id="MFC4789198.1"/>
    </source>
</evidence>
<sequence length="101" mass="11202">MLRALRYGMVIITFMVLIMTRRRMLALVALALVPIAFGLVAASPDAIGKMLTFSILYFNIMRTSDTEATKNVVVMVLRLGAGHAAVRRHPVYFSGRMRGTT</sequence>
<keyword evidence="2" id="KW-1185">Reference proteome</keyword>
<name>A0ABV9QDE2_9BURK</name>
<accession>A0ABV9QDE2</accession>
<reference evidence="2" key="1">
    <citation type="journal article" date="2019" name="Int. J. Syst. Evol. Microbiol.">
        <title>The Global Catalogue of Microorganisms (GCM) 10K type strain sequencing project: providing services to taxonomists for standard genome sequencing and annotation.</title>
        <authorList>
            <consortium name="The Broad Institute Genomics Platform"/>
            <consortium name="The Broad Institute Genome Sequencing Center for Infectious Disease"/>
            <person name="Wu L."/>
            <person name="Ma J."/>
        </authorList>
    </citation>
    <scope>NUCLEOTIDE SEQUENCE [LARGE SCALE GENOMIC DNA]</scope>
    <source>
        <strain evidence="2">CCUG 49452</strain>
    </source>
</reference>
<gene>
    <name evidence="1" type="ORF">ACFO6X_09425</name>
</gene>
<protein>
    <submittedName>
        <fullName evidence="1">Uncharacterized protein</fullName>
    </submittedName>
</protein>
<dbReference type="Proteomes" id="UP001596001">
    <property type="component" value="Unassembled WGS sequence"/>
</dbReference>
<comment type="caution">
    <text evidence="1">The sequence shown here is derived from an EMBL/GenBank/DDBJ whole genome shotgun (WGS) entry which is preliminary data.</text>
</comment>
<evidence type="ECO:0000313" key="2">
    <source>
        <dbReference type="Proteomes" id="UP001596001"/>
    </source>
</evidence>
<organism evidence="1 2">
    <name type="scientific">Giesbergeria sinuosa</name>
    <dbReference type="NCBI Taxonomy" id="80883"/>
    <lineage>
        <taxon>Bacteria</taxon>
        <taxon>Pseudomonadati</taxon>
        <taxon>Pseudomonadota</taxon>
        <taxon>Betaproteobacteria</taxon>
        <taxon>Burkholderiales</taxon>
        <taxon>Comamonadaceae</taxon>
        <taxon>Giesbergeria</taxon>
    </lineage>
</organism>
<dbReference type="RefSeq" id="WP_382432346.1">
    <property type="nucleotide sequence ID" value="NZ_JBHSHJ010000006.1"/>
</dbReference>
<proteinExistence type="predicted"/>
<dbReference type="EMBL" id="JBHSHJ010000006">
    <property type="protein sequence ID" value="MFC4789198.1"/>
    <property type="molecule type" value="Genomic_DNA"/>
</dbReference>